<evidence type="ECO:0000313" key="6">
    <source>
        <dbReference type="Proteomes" id="UP000245647"/>
    </source>
</evidence>
<keyword evidence="2" id="KW-0238">DNA-binding</keyword>
<dbReference type="Pfam" id="PF01638">
    <property type="entry name" value="HxlR"/>
    <property type="match status" value="1"/>
</dbReference>
<feature type="domain" description="HTH hxlR-type" evidence="4">
    <location>
        <begin position="11"/>
        <end position="109"/>
    </location>
</feature>
<name>A0A2U2PJ75_9SPHI</name>
<sequence>MEEIGQTEFICPSDTFLGIIKGKCKTTLIVLIKKGRNRYGEMCRTLPTISPRMISKQLDELERDGIIERHSFAELPPRVEYTLSDYGETLYPIIREIRKWGYMHQARTK</sequence>
<dbReference type="InterPro" id="IPR002577">
    <property type="entry name" value="HTH_HxlR"/>
</dbReference>
<accession>A0A2U2PJ75</accession>
<comment type="caution">
    <text evidence="5">The sequence shown here is derived from an EMBL/GenBank/DDBJ whole genome shotgun (WGS) entry which is preliminary data.</text>
</comment>
<dbReference type="PROSITE" id="PS51118">
    <property type="entry name" value="HTH_HXLR"/>
    <property type="match status" value="1"/>
</dbReference>
<evidence type="ECO:0000256" key="2">
    <source>
        <dbReference type="ARBA" id="ARBA00023125"/>
    </source>
</evidence>
<protein>
    <submittedName>
        <fullName evidence="5">Transcriptional regulator</fullName>
    </submittedName>
</protein>
<dbReference type="SUPFAM" id="SSF46785">
    <property type="entry name" value="Winged helix' DNA-binding domain"/>
    <property type="match status" value="1"/>
</dbReference>
<gene>
    <name evidence="5" type="ORF">DDR33_07440</name>
</gene>
<dbReference type="PANTHER" id="PTHR33204">
    <property type="entry name" value="TRANSCRIPTIONAL REGULATOR, MARR FAMILY"/>
    <property type="match status" value="1"/>
</dbReference>
<keyword evidence="6" id="KW-1185">Reference proteome</keyword>
<dbReference type="RefSeq" id="WP_109415151.1">
    <property type="nucleotide sequence ID" value="NZ_QEAS01000005.1"/>
</dbReference>
<dbReference type="Gene3D" id="1.10.10.10">
    <property type="entry name" value="Winged helix-like DNA-binding domain superfamily/Winged helix DNA-binding domain"/>
    <property type="match status" value="1"/>
</dbReference>
<evidence type="ECO:0000259" key="4">
    <source>
        <dbReference type="PROSITE" id="PS51118"/>
    </source>
</evidence>
<dbReference type="GO" id="GO:0003677">
    <property type="term" value="F:DNA binding"/>
    <property type="evidence" value="ECO:0007669"/>
    <property type="project" value="UniProtKB-KW"/>
</dbReference>
<dbReference type="AlphaFoldDB" id="A0A2U2PJ75"/>
<keyword evidence="1" id="KW-0805">Transcription regulation</keyword>
<dbReference type="InterPro" id="IPR036390">
    <property type="entry name" value="WH_DNA-bd_sf"/>
</dbReference>
<dbReference type="EMBL" id="QEAS01000005">
    <property type="protein sequence ID" value="PWG81209.1"/>
    <property type="molecule type" value="Genomic_DNA"/>
</dbReference>
<dbReference type="PANTHER" id="PTHR33204:SF29">
    <property type="entry name" value="TRANSCRIPTIONAL REGULATOR"/>
    <property type="match status" value="1"/>
</dbReference>
<keyword evidence="3" id="KW-0804">Transcription</keyword>
<evidence type="ECO:0000256" key="1">
    <source>
        <dbReference type="ARBA" id="ARBA00023015"/>
    </source>
</evidence>
<evidence type="ECO:0000313" key="5">
    <source>
        <dbReference type="EMBL" id="PWG81209.1"/>
    </source>
</evidence>
<proteinExistence type="predicted"/>
<dbReference type="OrthoDB" id="9797599at2"/>
<evidence type="ECO:0000256" key="3">
    <source>
        <dbReference type="ARBA" id="ARBA00023163"/>
    </source>
</evidence>
<dbReference type="Proteomes" id="UP000245647">
    <property type="component" value="Unassembled WGS sequence"/>
</dbReference>
<dbReference type="InterPro" id="IPR036388">
    <property type="entry name" value="WH-like_DNA-bd_sf"/>
</dbReference>
<organism evidence="5 6">
    <name type="scientific">Pararcticibacter amylolyticus</name>
    <dbReference type="NCBI Taxonomy" id="2173175"/>
    <lineage>
        <taxon>Bacteria</taxon>
        <taxon>Pseudomonadati</taxon>
        <taxon>Bacteroidota</taxon>
        <taxon>Sphingobacteriia</taxon>
        <taxon>Sphingobacteriales</taxon>
        <taxon>Sphingobacteriaceae</taxon>
        <taxon>Pararcticibacter</taxon>
    </lineage>
</organism>
<reference evidence="5 6" key="1">
    <citation type="submission" date="2018-04" db="EMBL/GenBank/DDBJ databases">
        <title>Pedobacter chongqingensis sp. nov., isolated from a rottenly hemp rope.</title>
        <authorList>
            <person name="Cai Y."/>
        </authorList>
    </citation>
    <scope>NUCLEOTIDE SEQUENCE [LARGE SCALE GENOMIC DNA]</scope>
    <source>
        <strain evidence="5 6">FJ4-8</strain>
    </source>
</reference>